<keyword evidence="2" id="KW-1185">Reference proteome</keyword>
<dbReference type="VEuPathDB" id="FungiDB:RhiirA1_489071"/>
<proteinExistence type="predicted"/>
<gene>
    <name evidence="1" type="ORF">RhiirA4_455611</name>
</gene>
<dbReference type="AlphaFoldDB" id="A0A2I1G5I9"/>
<sequence>MTGKTSLGQLLEDKFLKLDEVQNGSACVFRISLAWMQRYAKLMGMSWDDFLDQCGHKKVYLIINEMQKYIDMGINLIMVEWKSSRHGHSPVNNLSKKNKWGYEDICFTKEEFHDYFYNFCKVHINDKLIKNEIPCLFNYVSDITAYHPGLVA</sequence>
<dbReference type="Proteomes" id="UP000234323">
    <property type="component" value="Unassembled WGS sequence"/>
</dbReference>
<dbReference type="VEuPathDB" id="FungiDB:FUN_023503"/>
<reference evidence="1 2" key="1">
    <citation type="submission" date="2015-10" db="EMBL/GenBank/DDBJ databases">
        <title>Genome analyses suggest a sexual origin of heterokaryosis in a supposedly ancient asexual fungus.</title>
        <authorList>
            <person name="Ropars J."/>
            <person name="Sedzielewska K."/>
            <person name="Noel J."/>
            <person name="Charron P."/>
            <person name="Farinelli L."/>
            <person name="Marton T."/>
            <person name="Kruger M."/>
            <person name="Pelin A."/>
            <person name="Brachmann A."/>
            <person name="Corradi N."/>
        </authorList>
    </citation>
    <scope>NUCLEOTIDE SEQUENCE [LARGE SCALE GENOMIC DNA]</scope>
    <source>
        <strain evidence="1 2">A4</strain>
    </source>
</reference>
<dbReference type="EMBL" id="LLXI01000173">
    <property type="protein sequence ID" value="PKY41907.1"/>
    <property type="molecule type" value="Genomic_DNA"/>
</dbReference>
<evidence type="ECO:0000313" key="1">
    <source>
        <dbReference type="EMBL" id="PKY41907.1"/>
    </source>
</evidence>
<comment type="caution">
    <text evidence="1">The sequence shown here is derived from an EMBL/GenBank/DDBJ whole genome shotgun (WGS) entry which is preliminary data.</text>
</comment>
<protein>
    <submittedName>
        <fullName evidence="1">Uncharacterized protein</fullName>
    </submittedName>
</protein>
<accession>A0A2I1G5I9</accession>
<evidence type="ECO:0000313" key="2">
    <source>
        <dbReference type="Proteomes" id="UP000234323"/>
    </source>
</evidence>
<organism evidence="1 2">
    <name type="scientific">Rhizophagus irregularis</name>
    <dbReference type="NCBI Taxonomy" id="588596"/>
    <lineage>
        <taxon>Eukaryota</taxon>
        <taxon>Fungi</taxon>
        <taxon>Fungi incertae sedis</taxon>
        <taxon>Mucoromycota</taxon>
        <taxon>Glomeromycotina</taxon>
        <taxon>Glomeromycetes</taxon>
        <taxon>Glomerales</taxon>
        <taxon>Glomeraceae</taxon>
        <taxon>Rhizophagus</taxon>
    </lineage>
</organism>
<name>A0A2I1G5I9_9GLOM</name>